<accession>N2ARQ9</accession>
<dbReference type="InterPro" id="IPR004358">
    <property type="entry name" value="Sig_transdc_His_kin-like_C"/>
</dbReference>
<dbReference type="PANTHER" id="PTHR45453">
    <property type="entry name" value="PHOSPHATE REGULON SENSOR PROTEIN PHOR"/>
    <property type="match status" value="1"/>
</dbReference>
<keyword evidence="4" id="KW-0597">Phosphoprotein</keyword>
<comment type="catalytic activity">
    <reaction evidence="1">
        <text>ATP + protein L-histidine = ADP + protein N-phospho-L-histidine.</text>
        <dbReference type="EC" id="2.7.13.3"/>
    </reaction>
</comment>
<dbReference type="Pfam" id="PF00512">
    <property type="entry name" value="HisKA"/>
    <property type="match status" value="1"/>
</dbReference>
<dbReference type="SUPFAM" id="SSF47384">
    <property type="entry name" value="Homodimeric domain of signal transducing histidine kinase"/>
    <property type="match status" value="1"/>
</dbReference>
<keyword evidence="6" id="KW-0418">Kinase</keyword>
<dbReference type="PROSITE" id="PS50109">
    <property type="entry name" value="HIS_KIN"/>
    <property type="match status" value="1"/>
</dbReference>
<keyword evidence="7" id="KW-0902">Two-component regulatory system</keyword>
<dbReference type="InterPro" id="IPR036890">
    <property type="entry name" value="HATPase_C_sf"/>
</dbReference>
<keyword evidence="5" id="KW-0808">Transferase</keyword>
<dbReference type="Gene3D" id="3.30.565.10">
    <property type="entry name" value="Histidine kinase-like ATPase, C-terminal domain"/>
    <property type="match status" value="1"/>
</dbReference>
<evidence type="ECO:0000313" key="10">
    <source>
        <dbReference type="Proteomes" id="UP000012589"/>
    </source>
</evidence>
<dbReference type="InterPro" id="IPR003594">
    <property type="entry name" value="HATPase_dom"/>
</dbReference>
<dbReference type="PANTHER" id="PTHR45453:SF1">
    <property type="entry name" value="PHOSPHATE REGULON SENSOR PROTEIN PHOR"/>
    <property type="match status" value="1"/>
</dbReference>
<feature type="domain" description="Histidine kinase" evidence="8">
    <location>
        <begin position="98"/>
        <end position="314"/>
    </location>
</feature>
<gene>
    <name evidence="9" type="ORF">C823_01807</name>
</gene>
<dbReference type="GO" id="GO:0005886">
    <property type="term" value="C:plasma membrane"/>
    <property type="evidence" value="ECO:0007669"/>
    <property type="project" value="TreeGrafter"/>
</dbReference>
<dbReference type="eggNOG" id="COG2205">
    <property type="taxonomic scope" value="Bacteria"/>
</dbReference>
<dbReference type="InterPro" id="IPR050351">
    <property type="entry name" value="BphY/WalK/GraS-like"/>
</dbReference>
<organism evidence="9 10">
    <name type="scientific">Eubacterium plexicaudatum ASF492</name>
    <dbReference type="NCBI Taxonomy" id="1235802"/>
    <lineage>
        <taxon>Bacteria</taxon>
        <taxon>Bacillati</taxon>
        <taxon>Bacillota</taxon>
        <taxon>Clostridia</taxon>
        <taxon>Eubacteriales</taxon>
        <taxon>Eubacteriaceae</taxon>
        <taxon>Eubacterium</taxon>
    </lineage>
</organism>
<dbReference type="STRING" id="1235802.C823_01807"/>
<dbReference type="GO" id="GO:0000155">
    <property type="term" value="F:phosphorelay sensor kinase activity"/>
    <property type="evidence" value="ECO:0007669"/>
    <property type="project" value="InterPro"/>
</dbReference>
<evidence type="ECO:0000256" key="1">
    <source>
        <dbReference type="ARBA" id="ARBA00000085"/>
    </source>
</evidence>
<dbReference type="AlphaFoldDB" id="N2ARQ9"/>
<dbReference type="SMART" id="SM00387">
    <property type="entry name" value="HATPase_c"/>
    <property type="match status" value="1"/>
</dbReference>
<evidence type="ECO:0000256" key="5">
    <source>
        <dbReference type="ARBA" id="ARBA00022679"/>
    </source>
</evidence>
<dbReference type="InterPro" id="IPR003661">
    <property type="entry name" value="HisK_dim/P_dom"/>
</dbReference>
<dbReference type="Pfam" id="PF02518">
    <property type="entry name" value="HATPase_c"/>
    <property type="match status" value="1"/>
</dbReference>
<proteinExistence type="predicted"/>
<dbReference type="CDD" id="cd00075">
    <property type="entry name" value="HATPase"/>
    <property type="match status" value="1"/>
</dbReference>
<dbReference type="Proteomes" id="UP000012589">
    <property type="component" value="Unassembled WGS sequence"/>
</dbReference>
<dbReference type="GO" id="GO:0004721">
    <property type="term" value="F:phosphoprotein phosphatase activity"/>
    <property type="evidence" value="ECO:0007669"/>
    <property type="project" value="TreeGrafter"/>
</dbReference>
<dbReference type="HOGENOM" id="CLU_000445_89_3_9"/>
<dbReference type="SMART" id="SM00388">
    <property type="entry name" value="HisKA"/>
    <property type="match status" value="1"/>
</dbReference>
<dbReference type="PRINTS" id="PR00344">
    <property type="entry name" value="BCTRLSENSOR"/>
</dbReference>
<keyword evidence="10" id="KW-1185">Reference proteome</keyword>
<comment type="subcellular location">
    <subcellularLocation>
        <location evidence="2">Membrane</location>
    </subcellularLocation>
</comment>
<evidence type="ECO:0000256" key="6">
    <source>
        <dbReference type="ARBA" id="ARBA00022777"/>
    </source>
</evidence>
<dbReference type="EMBL" id="AQFT01000057">
    <property type="protein sequence ID" value="EMZ28780.1"/>
    <property type="molecule type" value="Genomic_DNA"/>
</dbReference>
<sequence length="314" mass="36128">MQSELLCWILGGSLLCSILVLLLWAAWFFHQWRCLDAVLELFQKEDTWDAVRQNHRIDIRETRESRLASDIQLLLSRAAWRENEALREKKQVTELLSDLSHQLKTPLANIILDLDLLESNSAHMDAPQKKEFLSHVRTQASTMQWLVQNLLKAARLEDGMIRFQAENTNIRPTIAKAVSTVYAQAAVKNITICAEDIPVLCVYHNPKWTAEALANVLENAVKYSPEHTQIQIYAERMNIYTRITVQDEGPGIPETEYNKIFRRFYRAEQTGTAEGLGLGLYLTQLILQSEQGYVVVDSKLEQGSRFHFFLLNQK</sequence>
<evidence type="ECO:0000259" key="8">
    <source>
        <dbReference type="PROSITE" id="PS50109"/>
    </source>
</evidence>
<dbReference type="EC" id="2.7.13.3" evidence="3"/>
<dbReference type="InterPro" id="IPR005467">
    <property type="entry name" value="His_kinase_dom"/>
</dbReference>
<dbReference type="SUPFAM" id="SSF55874">
    <property type="entry name" value="ATPase domain of HSP90 chaperone/DNA topoisomerase II/histidine kinase"/>
    <property type="match status" value="1"/>
</dbReference>
<reference evidence="9 10" key="1">
    <citation type="journal article" date="2014" name="Genome Announc.">
        <title>Draft genome sequences of the altered schaedler flora, a defined bacterial community from gnotobiotic mice.</title>
        <authorList>
            <person name="Wannemuehler M.J."/>
            <person name="Overstreet A.M."/>
            <person name="Ward D.V."/>
            <person name="Phillips G.J."/>
        </authorList>
    </citation>
    <scope>NUCLEOTIDE SEQUENCE [LARGE SCALE GENOMIC DNA]</scope>
    <source>
        <strain evidence="9 10">ASF492</strain>
    </source>
</reference>
<comment type="caution">
    <text evidence="9">The sequence shown here is derived from an EMBL/GenBank/DDBJ whole genome shotgun (WGS) entry which is preliminary data.</text>
</comment>
<protein>
    <recommendedName>
        <fullName evidence="3">histidine kinase</fullName>
        <ecNumber evidence="3">2.7.13.3</ecNumber>
    </recommendedName>
</protein>
<dbReference type="GO" id="GO:0016036">
    <property type="term" value="P:cellular response to phosphate starvation"/>
    <property type="evidence" value="ECO:0007669"/>
    <property type="project" value="TreeGrafter"/>
</dbReference>
<dbReference type="PATRIC" id="fig|1235802.3.peg.1914"/>
<evidence type="ECO:0000256" key="4">
    <source>
        <dbReference type="ARBA" id="ARBA00022553"/>
    </source>
</evidence>
<evidence type="ECO:0000313" key="9">
    <source>
        <dbReference type="EMBL" id="EMZ28780.1"/>
    </source>
</evidence>
<name>N2ARQ9_9FIRM</name>
<dbReference type="Gene3D" id="1.10.287.130">
    <property type="match status" value="1"/>
</dbReference>
<evidence type="ECO:0000256" key="2">
    <source>
        <dbReference type="ARBA" id="ARBA00004370"/>
    </source>
</evidence>
<evidence type="ECO:0000256" key="7">
    <source>
        <dbReference type="ARBA" id="ARBA00023012"/>
    </source>
</evidence>
<dbReference type="CDD" id="cd00082">
    <property type="entry name" value="HisKA"/>
    <property type="match status" value="1"/>
</dbReference>
<evidence type="ECO:0000256" key="3">
    <source>
        <dbReference type="ARBA" id="ARBA00012438"/>
    </source>
</evidence>
<dbReference type="InterPro" id="IPR036097">
    <property type="entry name" value="HisK_dim/P_sf"/>
</dbReference>